<organism evidence="3">
    <name type="scientific">Eiseniibacteriota bacterium</name>
    <dbReference type="NCBI Taxonomy" id="2212470"/>
    <lineage>
        <taxon>Bacteria</taxon>
        <taxon>Candidatus Eiseniibacteriota</taxon>
    </lineage>
</organism>
<accession>A0A832I593</accession>
<feature type="domain" description="FlgD/Vpr Ig-like" evidence="2">
    <location>
        <begin position="251"/>
        <end position="310"/>
    </location>
</feature>
<gene>
    <name evidence="3" type="ORF">ENR23_14675</name>
</gene>
<feature type="signal peptide" evidence="1">
    <location>
        <begin position="1"/>
        <end position="23"/>
    </location>
</feature>
<proteinExistence type="predicted"/>
<dbReference type="InterPro" id="IPR025965">
    <property type="entry name" value="FlgD/Vpr_Ig-like"/>
</dbReference>
<dbReference type="Gene3D" id="2.60.40.4070">
    <property type="match status" value="1"/>
</dbReference>
<comment type="caution">
    <text evidence="3">The sequence shown here is derived from an EMBL/GenBank/DDBJ whole genome shotgun (WGS) entry which is preliminary data.</text>
</comment>
<name>A0A832I593_UNCEI</name>
<sequence length="324" mass="34055">MKLRATTLLAAALALAAPATGRAALTAYTEDFESLVQADPFALGNAGWLVFGNVSTPGGTYLYGYGPFPAPNGGSAFCSIDVGQGGVEQGAQQLSVYSDYNNADHANGNWIESNVFLEQTISAAEVGQTWVFAFDAKLGNLLPPSTALAFIKTLNPAAGYALTNFLTVNTTAIPVTWNRYTISIQITPDLVGQILQTGFANTATNYVSSGVYYDNLTWGQQTQTDAPGASGPAAFELRGAWPNPVRGSTRIGFSLAQGGAAEIAVFDVAGRRVAMLFRGAVEPGAHAVTWNGRFDDGRLAPAGVYRCVLQTAVGRQARSLVVTR</sequence>
<evidence type="ECO:0000259" key="2">
    <source>
        <dbReference type="Pfam" id="PF13860"/>
    </source>
</evidence>
<dbReference type="AlphaFoldDB" id="A0A832I593"/>
<reference evidence="3" key="1">
    <citation type="journal article" date="2020" name="mSystems">
        <title>Genome- and Community-Level Interaction Insights into Carbon Utilization and Element Cycling Functions of Hydrothermarchaeota in Hydrothermal Sediment.</title>
        <authorList>
            <person name="Zhou Z."/>
            <person name="Liu Y."/>
            <person name="Xu W."/>
            <person name="Pan J."/>
            <person name="Luo Z.H."/>
            <person name="Li M."/>
        </authorList>
    </citation>
    <scope>NUCLEOTIDE SEQUENCE [LARGE SCALE GENOMIC DNA]</scope>
    <source>
        <strain evidence="3">SpSt-381</strain>
    </source>
</reference>
<dbReference type="Pfam" id="PF13860">
    <property type="entry name" value="FlgD_ig"/>
    <property type="match status" value="1"/>
</dbReference>
<evidence type="ECO:0000313" key="3">
    <source>
        <dbReference type="EMBL" id="HGZ44623.1"/>
    </source>
</evidence>
<protein>
    <recommendedName>
        <fullName evidence="2">FlgD/Vpr Ig-like domain-containing protein</fullName>
    </recommendedName>
</protein>
<keyword evidence="1" id="KW-0732">Signal</keyword>
<evidence type="ECO:0000256" key="1">
    <source>
        <dbReference type="SAM" id="SignalP"/>
    </source>
</evidence>
<feature type="chain" id="PRO_5032546015" description="FlgD/Vpr Ig-like domain-containing protein" evidence="1">
    <location>
        <begin position="24"/>
        <end position="324"/>
    </location>
</feature>
<dbReference type="EMBL" id="DSQF01000030">
    <property type="protein sequence ID" value="HGZ44623.1"/>
    <property type="molecule type" value="Genomic_DNA"/>
</dbReference>